<dbReference type="Proteomes" id="UP000184386">
    <property type="component" value="Unassembled WGS sequence"/>
</dbReference>
<keyword evidence="1" id="KW-1133">Transmembrane helix</keyword>
<dbReference type="Pfam" id="PF04892">
    <property type="entry name" value="VanZ"/>
    <property type="match status" value="1"/>
</dbReference>
<keyword evidence="1" id="KW-0472">Membrane</keyword>
<name>A0A1M7CM71_9FIRM</name>
<dbReference type="AlphaFoldDB" id="A0A1M7CM71"/>
<evidence type="ECO:0000259" key="2">
    <source>
        <dbReference type="Pfam" id="PF04892"/>
    </source>
</evidence>
<accession>A0A1M7CM71</accession>
<reference evidence="3 4" key="1">
    <citation type="submission" date="2016-11" db="EMBL/GenBank/DDBJ databases">
        <authorList>
            <person name="Jaros S."/>
            <person name="Januszkiewicz K."/>
            <person name="Wedrychowicz H."/>
        </authorList>
    </citation>
    <scope>NUCLEOTIDE SEQUENCE [LARGE SCALE GENOMIC DNA]</scope>
    <source>
        <strain evidence="3 4">DSM 15929</strain>
    </source>
</reference>
<keyword evidence="4" id="KW-1185">Reference proteome</keyword>
<dbReference type="EMBL" id="FRAC01000044">
    <property type="protein sequence ID" value="SHL68297.1"/>
    <property type="molecule type" value="Genomic_DNA"/>
</dbReference>
<evidence type="ECO:0000313" key="4">
    <source>
        <dbReference type="Proteomes" id="UP000184386"/>
    </source>
</evidence>
<keyword evidence="1" id="KW-0812">Transmembrane</keyword>
<feature type="transmembrane region" description="Helical" evidence="1">
    <location>
        <begin position="220"/>
        <end position="240"/>
    </location>
</feature>
<feature type="transmembrane region" description="Helical" evidence="1">
    <location>
        <begin position="37"/>
        <end position="56"/>
    </location>
</feature>
<gene>
    <name evidence="3" type="ORF">SAMN02745136_05460</name>
</gene>
<evidence type="ECO:0000256" key="1">
    <source>
        <dbReference type="SAM" id="Phobius"/>
    </source>
</evidence>
<sequence>MQKSTSYTTTAVILFSILTIVLEFTAYYFFKVSVVTFLIAALLGLLFCHIVLVLSLQFETCFSYQLLHLLMWGIILFLLYMGNDSDLISYSPWLLLFPIIHWTCCVIYSTLRNLWDEGSRFTSFKSYFRNSSVVFLLAYAAFLLYWLFLSNTDSHYNTELTSFNFIPFLTLAGFITDLIDKNAALPQIFSYLADRVLIYLPYGFFLILLTRRKPRTIRFLLLLLFPALIEIMQGVLNIGRGDVEDILYGLLGGFLGGLLYHLLNRTYQDVKGMDFLESSRRFYSNRSSLHF</sequence>
<organism evidence="3 4">
    <name type="scientific">Anaerocolumna jejuensis DSM 15929</name>
    <dbReference type="NCBI Taxonomy" id="1121322"/>
    <lineage>
        <taxon>Bacteria</taxon>
        <taxon>Bacillati</taxon>
        <taxon>Bacillota</taxon>
        <taxon>Clostridia</taxon>
        <taxon>Lachnospirales</taxon>
        <taxon>Lachnospiraceae</taxon>
        <taxon>Anaerocolumna</taxon>
    </lineage>
</organism>
<feature type="transmembrane region" description="Helical" evidence="1">
    <location>
        <begin position="131"/>
        <end position="148"/>
    </location>
</feature>
<feature type="transmembrane region" description="Helical" evidence="1">
    <location>
        <begin position="93"/>
        <end position="111"/>
    </location>
</feature>
<feature type="transmembrane region" description="Helical" evidence="1">
    <location>
        <begin position="12"/>
        <end position="30"/>
    </location>
</feature>
<evidence type="ECO:0000313" key="3">
    <source>
        <dbReference type="EMBL" id="SHL68297.1"/>
    </source>
</evidence>
<protein>
    <submittedName>
        <fullName evidence="3">VanZ like family protein</fullName>
    </submittedName>
</protein>
<feature type="transmembrane region" description="Helical" evidence="1">
    <location>
        <begin position="62"/>
        <end position="81"/>
    </location>
</feature>
<proteinExistence type="predicted"/>
<feature type="transmembrane region" description="Helical" evidence="1">
    <location>
        <begin position="188"/>
        <end position="208"/>
    </location>
</feature>
<feature type="transmembrane region" description="Helical" evidence="1">
    <location>
        <begin position="246"/>
        <end position="263"/>
    </location>
</feature>
<feature type="domain" description="VanZ-like" evidence="2">
    <location>
        <begin position="137"/>
        <end position="263"/>
    </location>
</feature>
<dbReference type="STRING" id="1121322.SAMN02745136_05460"/>
<dbReference type="InterPro" id="IPR006976">
    <property type="entry name" value="VanZ-like"/>
</dbReference>
<dbReference type="OrthoDB" id="2080727at2"/>
<dbReference type="RefSeq" id="WP_073280354.1">
    <property type="nucleotide sequence ID" value="NZ_FRAC01000044.1"/>
</dbReference>